<organism evidence="2 3">
    <name type="scientific">Inquilinus ginsengisoli</name>
    <dbReference type="NCBI Taxonomy" id="363840"/>
    <lineage>
        <taxon>Bacteria</taxon>
        <taxon>Pseudomonadati</taxon>
        <taxon>Pseudomonadota</taxon>
        <taxon>Alphaproteobacteria</taxon>
        <taxon>Rhodospirillales</taxon>
        <taxon>Rhodospirillaceae</taxon>
        <taxon>Inquilinus</taxon>
    </lineage>
</organism>
<dbReference type="RefSeq" id="WP_309792144.1">
    <property type="nucleotide sequence ID" value="NZ_JAVDPW010000001.1"/>
</dbReference>
<evidence type="ECO:0000313" key="2">
    <source>
        <dbReference type="EMBL" id="MDR6288174.1"/>
    </source>
</evidence>
<dbReference type="PANTHER" id="PTHR30289">
    <property type="entry name" value="UNCHARACTERIZED PROTEIN YBCL-RELATED"/>
    <property type="match status" value="1"/>
</dbReference>
<name>A0ABU1JHS7_9PROT</name>
<evidence type="ECO:0000256" key="1">
    <source>
        <dbReference type="SAM" id="MobiDB-lite"/>
    </source>
</evidence>
<dbReference type="NCBIfam" id="TIGR00481">
    <property type="entry name" value="YbhB/YbcL family Raf kinase inhibitor-like protein"/>
    <property type="match status" value="1"/>
</dbReference>
<dbReference type="CDD" id="cd00865">
    <property type="entry name" value="PEBP_bact_arch"/>
    <property type="match status" value="1"/>
</dbReference>
<dbReference type="Proteomes" id="UP001262410">
    <property type="component" value="Unassembled WGS sequence"/>
</dbReference>
<gene>
    <name evidence="2" type="ORF">E9232_000673</name>
</gene>
<feature type="region of interest" description="Disordered" evidence="1">
    <location>
        <begin position="152"/>
        <end position="183"/>
    </location>
</feature>
<dbReference type="SUPFAM" id="SSF49777">
    <property type="entry name" value="PEBP-like"/>
    <property type="match status" value="1"/>
</dbReference>
<evidence type="ECO:0000313" key="3">
    <source>
        <dbReference type="Proteomes" id="UP001262410"/>
    </source>
</evidence>
<dbReference type="InterPro" id="IPR008914">
    <property type="entry name" value="PEBP"/>
</dbReference>
<dbReference type="InterPro" id="IPR005247">
    <property type="entry name" value="YbhB_YbcL/LppC-like"/>
</dbReference>
<accession>A0ABU1JHS7</accession>
<reference evidence="2 3" key="1">
    <citation type="submission" date="2023-07" db="EMBL/GenBank/DDBJ databases">
        <title>Sorghum-associated microbial communities from plants grown in Nebraska, USA.</title>
        <authorList>
            <person name="Schachtman D."/>
        </authorList>
    </citation>
    <scope>NUCLEOTIDE SEQUENCE [LARGE SCALE GENOMIC DNA]</scope>
    <source>
        <strain evidence="2 3">584</strain>
    </source>
</reference>
<dbReference type="EMBL" id="JAVDPW010000001">
    <property type="protein sequence ID" value="MDR6288174.1"/>
    <property type="molecule type" value="Genomic_DNA"/>
</dbReference>
<dbReference type="PANTHER" id="PTHR30289:SF1">
    <property type="entry name" value="PEBP (PHOSPHATIDYLETHANOLAMINE-BINDING PROTEIN) FAMILY PROTEIN"/>
    <property type="match status" value="1"/>
</dbReference>
<evidence type="ECO:0008006" key="4">
    <source>
        <dbReference type="Google" id="ProtNLM"/>
    </source>
</evidence>
<dbReference type="InterPro" id="IPR036610">
    <property type="entry name" value="PEBP-like_sf"/>
</dbReference>
<sequence>MQISSAWFSDGAEMPLECTRDGENLSPPLAWRDAPRETRSFALVCADPDAAEHPCHHWAVYDIPREQAALCEGLPQVNAVRGVRQAMNDLGHLGYGGPCLGPARSAHHYHFRLFALQVERLPLSREPSCRDVERAARRLAIAEAEVIGVHGGRNHPNAADPAIAEGGLRRPASVRQGAAGSEN</sequence>
<keyword evidence="3" id="KW-1185">Reference proteome</keyword>
<comment type="caution">
    <text evidence="2">The sequence shown here is derived from an EMBL/GenBank/DDBJ whole genome shotgun (WGS) entry which is preliminary data.</text>
</comment>
<dbReference type="Gene3D" id="3.90.280.10">
    <property type="entry name" value="PEBP-like"/>
    <property type="match status" value="1"/>
</dbReference>
<proteinExistence type="predicted"/>
<protein>
    <recommendedName>
        <fullName evidence="4">YbhB/YbcL family Raf kinase inhibitor-like protein</fullName>
    </recommendedName>
</protein>
<dbReference type="Pfam" id="PF01161">
    <property type="entry name" value="PBP"/>
    <property type="match status" value="1"/>
</dbReference>